<feature type="transmembrane region" description="Helical" evidence="1">
    <location>
        <begin position="7"/>
        <end position="27"/>
    </location>
</feature>
<accession>A0ABQ9F0M6</accession>
<sequence length="432" mass="47306">MQSTCFVEVFLFGGVVKSFGILFVEYLEAYDTTASNVSLIISIQFIMSSVIGIGGSFTHGPATVMIGKYFEKRRGFANGAFKIGAGVGSFAFPHIIRYLLDTYGLQGTLLILSGLLLNIVPCGALLRPIEFYQNSKKQDNTTEKENLMKPCVPNEKMITDKDNIKNGNGHIELFPFASSDNVSKSQYTRVRTYTDSDYKPRTEIQKSKQHNNHYLESLSLDSAALCGSVGDVGGSMHYISKTQEEEIPNVANKKDDLSEKKTKSVNIKGILKTVFNKKLLQNKLFLLFLASTSLGLCGTALINSFIPPHAKDNGISDQQNAILISIFGGADLLGRFLMAVIADHCIRRYALLAFAMMIAGGVCQIVPILQTFWSLAAFAFVTGLCSGVYFAVIAVVLIDFVGIEHLSGGYGICQLVNGMNNYNSYTSFRSHT</sequence>
<dbReference type="PANTHER" id="PTHR11360">
    <property type="entry name" value="MONOCARBOXYLATE TRANSPORTER"/>
    <property type="match status" value="1"/>
</dbReference>
<feature type="transmembrane region" description="Helical" evidence="1">
    <location>
        <begin position="284"/>
        <end position="306"/>
    </location>
</feature>
<dbReference type="InterPro" id="IPR036259">
    <property type="entry name" value="MFS_trans_sf"/>
</dbReference>
<feature type="transmembrane region" description="Helical" evidence="1">
    <location>
        <begin position="79"/>
        <end position="100"/>
    </location>
</feature>
<keyword evidence="1" id="KW-0472">Membrane</keyword>
<dbReference type="Proteomes" id="UP001217089">
    <property type="component" value="Unassembled WGS sequence"/>
</dbReference>
<dbReference type="Gene3D" id="1.20.1250.20">
    <property type="entry name" value="MFS general substrate transporter like domains"/>
    <property type="match status" value="2"/>
</dbReference>
<feature type="transmembrane region" description="Helical" evidence="1">
    <location>
        <begin position="106"/>
        <end position="126"/>
    </location>
</feature>
<dbReference type="InterPro" id="IPR050327">
    <property type="entry name" value="Proton-linked_MCT"/>
</dbReference>
<evidence type="ECO:0000256" key="1">
    <source>
        <dbReference type="SAM" id="Phobius"/>
    </source>
</evidence>
<dbReference type="EMBL" id="JARBDR010000640">
    <property type="protein sequence ID" value="KAJ8309685.1"/>
    <property type="molecule type" value="Genomic_DNA"/>
</dbReference>
<dbReference type="PANTHER" id="PTHR11360:SF303">
    <property type="entry name" value="MAJOR FACILITATOR SUPERFAMILY (MFS) PROFILE DOMAIN-CONTAINING PROTEIN"/>
    <property type="match status" value="1"/>
</dbReference>
<feature type="transmembrane region" description="Helical" evidence="1">
    <location>
        <begin position="39"/>
        <end position="58"/>
    </location>
</feature>
<name>A0ABQ9F0M6_TEGGR</name>
<comment type="caution">
    <text evidence="2">The sequence shown here is derived from an EMBL/GenBank/DDBJ whole genome shotgun (WGS) entry which is preliminary data.</text>
</comment>
<dbReference type="Pfam" id="PF07690">
    <property type="entry name" value="MFS_1"/>
    <property type="match status" value="2"/>
</dbReference>
<reference evidence="2 3" key="1">
    <citation type="submission" date="2022-12" db="EMBL/GenBank/DDBJ databases">
        <title>Chromosome-level genome of Tegillarca granosa.</title>
        <authorList>
            <person name="Kim J."/>
        </authorList>
    </citation>
    <scope>NUCLEOTIDE SEQUENCE [LARGE SCALE GENOMIC DNA]</scope>
    <source>
        <strain evidence="2">Teg-2019</strain>
        <tissue evidence="2">Adductor muscle</tissue>
    </source>
</reference>
<evidence type="ECO:0000313" key="3">
    <source>
        <dbReference type="Proteomes" id="UP001217089"/>
    </source>
</evidence>
<keyword evidence="1" id="KW-1133">Transmembrane helix</keyword>
<organism evidence="2 3">
    <name type="scientific">Tegillarca granosa</name>
    <name type="common">Malaysian cockle</name>
    <name type="synonym">Anadara granosa</name>
    <dbReference type="NCBI Taxonomy" id="220873"/>
    <lineage>
        <taxon>Eukaryota</taxon>
        <taxon>Metazoa</taxon>
        <taxon>Spiralia</taxon>
        <taxon>Lophotrochozoa</taxon>
        <taxon>Mollusca</taxon>
        <taxon>Bivalvia</taxon>
        <taxon>Autobranchia</taxon>
        <taxon>Pteriomorphia</taxon>
        <taxon>Arcoida</taxon>
        <taxon>Arcoidea</taxon>
        <taxon>Arcidae</taxon>
        <taxon>Tegillarca</taxon>
    </lineage>
</organism>
<gene>
    <name evidence="2" type="ORF">KUTeg_011550</name>
</gene>
<dbReference type="InterPro" id="IPR011701">
    <property type="entry name" value="MFS"/>
</dbReference>
<feature type="transmembrane region" description="Helical" evidence="1">
    <location>
        <begin position="375"/>
        <end position="398"/>
    </location>
</feature>
<feature type="transmembrane region" description="Helical" evidence="1">
    <location>
        <begin position="321"/>
        <end position="342"/>
    </location>
</feature>
<dbReference type="SUPFAM" id="SSF103473">
    <property type="entry name" value="MFS general substrate transporter"/>
    <property type="match status" value="1"/>
</dbReference>
<evidence type="ECO:0000313" key="2">
    <source>
        <dbReference type="EMBL" id="KAJ8309685.1"/>
    </source>
</evidence>
<keyword evidence="1" id="KW-0812">Transmembrane</keyword>
<feature type="transmembrane region" description="Helical" evidence="1">
    <location>
        <begin position="349"/>
        <end position="369"/>
    </location>
</feature>
<protein>
    <submittedName>
        <fullName evidence="2">Uncharacterized protein</fullName>
    </submittedName>
</protein>
<proteinExistence type="predicted"/>
<keyword evidence="3" id="KW-1185">Reference proteome</keyword>